<dbReference type="AlphaFoldDB" id="A0A2A9FG74"/>
<reference evidence="1 2" key="1">
    <citation type="submission" date="2017-10" db="EMBL/GenBank/DDBJ databases">
        <title>Sequencing the genomes of 1000 actinobacteria strains.</title>
        <authorList>
            <person name="Klenk H.-P."/>
        </authorList>
    </citation>
    <scope>NUCLEOTIDE SEQUENCE [LARGE SCALE GENOMIC DNA]</scope>
    <source>
        <strain evidence="1 2">DSM 46092</strain>
    </source>
</reference>
<name>A0A2A9FG74_9PSEU</name>
<dbReference type="EMBL" id="PDJK01000002">
    <property type="protein sequence ID" value="PFG50457.1"/>
    <property type="molecule type" value="Genomic_DNA"/>
</dbReference>
<protein>
    <submittedName>
        <fullName evidence="1">Uncharacterized protein</fullName>
    </submittedName>
</protein>
<comment type="caution">
    <text evidence="1">The sequence shown here is derived from an EMBL/GenBank/DDBJ whole genome shotgun (WGS) entry which is preliminary data.</text>
</comment>
<dbReference type="Proteomes" id="UP000243542">
    <property type="component" value="Unassembled WGS sequence"/>
</dbReference>
<evidence type="ECO:0000313" key="1">
    <source>
        <dbReference type="EMBL" id="PFG50457.1"/>
    </source>
</evidence>
<organism evidence="1 2">
    <name type="scientific">Amycolatopsis sulphurea</name>
    <dbReference type="NCBI Taxonomy" id="76022"/>
    <lineage>
        <taxon>Bacteria</taxon>
        <taxon>Bacillati</taxon>
        <taxon>Actinomycetota</taxon>
        <taxon>Actinomycetes</taxon>
        <taxon>Pseudonocardiales</taxon>
        <taxon>Pseudonocardiaceae</taxon>
        <taxon>Amycolatopsis</taxon>
    </lineage>
</organism>
<keyword evidence="2" id="KW-1185">Reference proteome</keyword>
<gene>
    <name evidence="1" type="ORF">ATK36_5693</name>
</gene>
<accession>A0A2A9FG74</accession>
<proteinExistence type="predicted"/>
<dbReference type="RefSeq" id="WP_098514180.1">
    <property type="nucleotide sequence ID" value="NZ_JBIAKZ010000003.1"/>
</dbReference>
<evidence type="ECO:0000313" key="2">
    <source>
        <dbReference type="Proteomes" id="UP000243542"/>
    </source>
</evidence>
<sequence length="86" mass="9428">MTTDLDTHHGLAELIRQVAALALSGEVGWTVYGPPGDYLARGVISYQGRDFTLLRNGEGRVLVYTAREWPRSWTGSTTESSTTTRG</sequence>